<protein>
    <submittedName>
        <fullName evidence="1">Uncharacterized protein</fullName>
    </submittedName>
</protein>
<proteinExistence type="predicted"/>
<evidence type="ECO:0000313" key="1">
    <source>
        <dbReference type="EMBL" id="KAJ8871210.1"/>
    </source>
</evidence>
<organism evidence="1 2">
    <name type="scientific">Dryococelus australis</name>
    <dbReference type="NCBI Taxonomy" id="614101"/>
    <lineage>
        <taxon>Eukaryota</taxon>
        <taxon>Metazoa</taxon>
        <taxon>Ecdysozoa</taxon>
        <taxon>Arthropoda</taxon>
        <taxon>Hexapoda</taxon>
        <taxon>Insecta</taxon>
        <taxon>Pterygota</taxon>
        <taxon>Neoptera</taxon>
        <taxon>Polyneoptera</taxon>
        <taxon>Phasmatodea</taxon>
        <taxon>Verophasmatodea</taxon>
        <taxon>Anareolatae</taxon>
        <taxon>Phasmatidae</taxon>
        <taxon>Eurycanthinae</taxon>
        <taxon>Dryococelus</taxon>
    </lineage>
</organism>
<sequence length="77" mass="9164">MAQSNQTRAIERIYHRFPVGRGPPGRPRQRWKDNIVRDLSKLGRHRDRENIAQDWKSGEALLRRPKHYDCCWAIGNK</sequence>
<dbReference type="EMBL" id="JARBHB010000012">
    <property type="protein sequence ID" value="KAJ8871210.1"/>
    <property type="molecule type" value="Genomic_DNA"/>
</dbReference>
<evidence type="ECO:0000313" key="2">
    <source>
        <dbReference type="Proteomes" id="UP001159363"/>
    </source>
</evidence>
<dbReference type="Proteomes" id="UP001159363">
    <property type="component" value="Chromosome 11"/>
</dbReference>
<keyword evidence="2" id="KW-1185">Reference proteome</keyword>
<comment type="caution">
    <text evidence="1">The sequence shown here is derived from an EMBL/GenBank/DDBJ whole genome shotgun (WGS) entry which is preliminary data.</text>
</comment>
<name>A0ABQ9GGR0_9NEOP</name>
<gene>
    <name evidence="1" type="ORF">PR048_027516</name>
</gene>
<reference evidence="1 2" key="1">
    <citation type="submission" date="2023-02" db="EMBL/GenBank/DDBJ databases">
        <title>LHISI_Scaffold_Assembly.</title>
        <authorList>
            <person name="Stuart O.P."/>
            <person name="Cleave R."/>
            <person name="Magrath M.J.L."/>
            <person name="Mikheyev A.S."/>
        </authorList>
    </citation>
    <scope>NUCLEOTIDE SEQUENCE [LARGE SCALE GENOMIC DNA]</scope>
    <source>
        <strain evidence="1">Daus_M_001</strain>
        <tissue evidence="1">Leg muscle</tissue>
    </source>
</reference>
<accession>A0ABQ9GGR0</accession>